<evidence type="ECO:0000313" key="4">
    <source>
        <dbReference type="RefSeq" id="XP_013162360.1"/>
    </source>
</evidence>
<dbReference type="AlphaFoldDB" id="A0A194PLP8"/>
<dbReference type="EMBL" id="KQ459605">
    <property type="protein sequence ID" value="KPI92030.1"/>
    <property type="molecule type" value="Genomic_DNA"/>
</dbReference>
<dbReference type="GO" id="GO:0046785">
    <property type="term" value="P:microtubule polymerization"/>
    <property type="evidence" value="ECO:0007669"/>
    <property type="project" value="InterPro"/>
</dbReference>
<accession>A0A194PLP8</accession>
<dbReference type="OrthoDB" id="7340997at2759"/>
<dbReference type="Gene3D" id="1.10.238.10">
    <property type="entry name" value="EF-hand"/>
    <property type="match status" value="1"/>
</dbReference>
<reference evidence="4" key="2">
    <citation type="submission" date="2025-04" db="UniProtKB">
        <authorList>
            <consortium name="RefSeq"/>
        </authorList>
    </citation>
    <scope>IDENTIFICATION</scope>
</reference>
<dbReference type="GeneID" id="106113864"/>
<gene>
    <name evidence="4" type="primary">LOC106113864</name>
    <name evidence="2" type="ORF">RR46_08456</name>
</gene>
<organism evidence="2 3">
    <name type="scientific">Papilio xuthus</name>
    <name type="common">Asian swallowtail butterfly</name>
    <dbReference type="NCBI Taxonomy" id="66420"/>
    <lineage>
        <taxon>Eukaryota</taxon>
        <taxon>Metazoa</taxon>
        <taxon>Ecdysozoa</taxon>
        <taxon>Arthropoda</taxon>
        <taxon>Hexapoda</taxon>
        <taxon>Insecta</taxon>
        <taxon>Pterygota</taxon>
        <taxon>Neoptera</taxon>
        <taxon>Endopterygota</taxon>
        <taxon>Lepidoptera</taxon>
        <taxon>Glossata</taxon>
        <taxon>Ditrysia</taxon>
        <taxon>Papilionoidea</taxon>
        <taxon>Papilionidae</taxon>
        <taxon>Papilioninae</taxon>
        <taxon>Papilio</taxon>
    </lineage>
</organism>
<dbReference type="Proteomes" id="UP000053268">
    <property type="component" value="Unassembled WGS sequence"/>
</dbReference>
<keyword evidence="3" id="KW-1185">Reference proteome</keyword>
<dbReference type="Pfam" id="PF05517">
    <property type="entry name" value="p25-alpha"/>
    <property type="match status" value="1"/>
</dbReference>
<sequence>MGEEEAATLEGQFYEFSRLFDNKRDGTTITLYRFDYWLRQTKLLDDRKVTMTDTGILFNKFNKTELNWDEWMEFLEDLCELKEMDLEKTKETLTNCGLPGQTPVNVPQYRDFFLTYKPKEKMIF</sequence>
<dbReference type="Proteomes" id="UP000694872">
    <property type="component" value="Unplaced"/>
</dbReference>
<dbReference type="InterPro" id="IPR011992">
    <property type="entry name" value="EF-hand-dom_pair"/>
</dbReference>
<name>A0A194PLP8_PAPXU</name>
<dbReference type="RefSeq" id="XP_013162360.1">
    <property type="nucleotide sequence ID" value="XM_013306906.1"/>
</dbReference>
<dbReference type="KEGG" id="pxu:106113864"/>
<evidence type="ECO:0000256" key="1">
    <source>
        <dbReference type="ARBA" id="ARBA00010994"/>
    </source>
</evidence>
<evidence type="ECO:0000313" key="2">
    <source>
        <dbReference type="EMBL" id="KPI92030.1"/>
    </source>
</evidence>
<dbReference type="GO" id="GO:0015631">
    <property type="term" value="F:tubulin binding"/>
    <property type="evidence" value="ECO:0007669"/>
    <property type="project" value="InterPro"/>
</dbReference>
<dbReference type="InterPro" id="IPR008907">
    <property type="entry name" value="TPP/p25"/>
</dbReference>
<comment type="similarity">
    <text evidence="1">Belongs to the TPPP family.</text>
</comment>
<reference evidence="2 3" key="1">
    <citation type="journal article" date="2015" name="Nat. Commun.">
        <title>Outbred genome sequencing and CRISPR/Cas9 gene editing in butterflies.</title>
        <authorList>
            <person name="Li X."/>
            <person name="Fan D."/>
            <person name="Zhang W."/>
            <person name="Liu G."/>
            <person name="Zhang L."/>
            <person name="Zhao L."/>
            <person name="Fang X."/>
            <person name="Chen L."/>
            <person name="Dong Y."/>
            <person name="Chen Y."/>
            <person name="Ding Y."/>
            <person name="Zhao R."/>
            <person name="Feng M."/>
            <person name="Zhu Y."/>
            <person name="Feng Y."/>
            <person name="Jiang X."/>
            <person name="Zhu D."/>
            <person name="Xiang H."/>
            <person name="Feng X."/>
            <person name="Li S."/>
            <person name="Wang J."/>
            <person name="Zhang G."/>
            <person name="Kronforst M.R."/>
            <person name="Wang W."/>
        </authorList>
    </citation>
    <scope>NUCLEOTIDE SEQUENCE [LARGE SCALE GENOMIC DNA]</scope>
    <source>
        <strain evidence="2">Ya'a_city_454_Px</strain>
        <tissue evidence="2">Whole body</tissue>
    </source>
</reference>
<protein>
    <submittedName>
        <fullName evidence="4">TPPP family protein CG45057-like</fullName>
    </submittedName>
    <submittedName>
        <fullName evidence="2">TPPP family protein CG4893</fullName>
    </submittedName>
</protein>
<proteinExistence type="inferred from homology"/>
<dbReference type="SUPFAM" id="SSF47473">
    <property type="entry name" value="EF-hand"/>
    <property type="match status" value="1"/>
</dbReference>
<evidence type="ECO:0000313" key="3">
    <source>
        <dbReference type="Proteomes" id="UP000053268"/>
    </source>
</evidence>